<comment type="caution">
    <text evidence="1">The sequence shown here is derived from an EMBL/GenBank/DDBJ whole genome shotgun (WGS) entry which is preliminary data.</text>
</comment>
<reference evidence="1" key="1">
    <citation type="submission" date="2023-03" db="EMBL/GenBank/DDBJ databases">
        <title>Massive genome expansion in bonnet fungi (Mycena s.s.) driven by repeated elements and novel gene families across ecological guilds.</title>
        <authorList>
            <consortium name="Lawrence Berkeley National Laboratory"/>
            <person name="Harder C.B."/>
            <person name="Miyauchi S."/>
            <person name="Viragh M."/>
            <person name="Kuo A."/>
            <person name="Thoen E."/>
            <person name="Andreopoulos B."/>
            <person name="Lu D."/>
            <person name="Skrede I."/>
            <person name="Drula E."/>
            <person name="Henrissat B."/>
            <person name="Morin E."/>
            <person name="Kohler A."/>
            <person name="Barry K."/>
            <person name="LaButti K."/>
            <person name="Morin E."/>
            <person name="Salamov A."/>
            <person name="Lipzen A."/>
            <person name="Mereny Z."/>
            <person name="Hegedus B."/>
            <person name="Baldrian P."/>
            <person name="Stursova M."/>
            <person name="Weitz H."/>
            <person name="Taylor A."/>
            <person name="Grigoriev I.V."/>
            <person name="Nagy L.G."/>
            <person name="Martin F."/>
            <person name="Kauserud H."/>
        </authorList>
    </citation>
    <scope>NUCLEOTIDE SEQUENCE</scope>
    <source>
        <strain evidence="1">CBHHK200</strain>
    </source>
</reference>
<organism evidence="1 2">
    <name type="scientific">Mycena alexandri</name>
    <dbReference type="NCBI Taxonomy" id="1745969"/>
    <lineage>
        <taxon>Eukaryota</taxon>
        <taxon>Fungi</taxon>
        <taxon>Dikarya</taxon>
        <taxon>Basidiomycota</taxon>
        <taxon>Agaricomycotina</taxon>
        <taxon>Agaricomycetes</taxon>
        <taxon>Agaricomycetidae</taxon>
        <taxon>Agaricales</taxon>
        <taxon>Marasmiineae</taxon>
        <taxon>Mycenaceae</taxon>
        <taxon>Mycena</taxon>
    </lineage>
</organism>
<evidence type="ECO:0000313" key="1">
    <source>
        <dbReference type="EMBL" id="KAJ7047051.1"/>
    </source>
</evidence>
<dbReference type="EMBL" id="JARJCM010000002">
    <property type="protein sequence ID" value="KAJ7047051.1"/>
    <property type="molecule type" value="Genomic_DNA"/>
</dbReference>
<accession>A0AAD6TKK4</accession>
<protein>
    <submittedName>
        <fullName evidence="1">Uncharacterized protein</fullName>
    </submittedName>
</protein>
<name>A0AAD6TKK4_9AGAR</name>
<proteinExistence type="predicted"/>
<dbReference type="Proteomes" id="UP001218188">
    <property type="component" value="Unassembled WGS sequence"/>
</dbReference>
<sequence>MFWARVCLSLEVLILNQTSSLTEKSIFLFLKRTRFNHSNAQRARFTTAFPRTHSLVYTYPDSAFSEVVILPRPGRDSILIHLDPLCPSSTNITTVQSMAIRVPCFFRPQHGHARSIAPRRSQKQTPL</sequence>
<gene>
    <name evidence="1" type="ORF">C8F04DRAFT_218676</name>
</gene>
<dbReference type="AlphaFoldDB" id="A0AAD6TKK4"/>
<evidence type="ECO:0000313" key="2">
    <source>
        <dbReference type="Proteomes" id="UP001218188"/>
    </source>
</evidence>
<keyword evidence="2" id="KW-1185">Reference proteome</keyword>